<keyword evidence="2" id="KW-1185">Reference proteome</keyword>
<proteinExistence type="predicted"/>
<evidence type="ECO:0000313" key="1">
    <source>
        <dbReference type="EMBL" id="ABT16686.1"/>
    </source>
</evidence>
<gene>
    <name evidence="1" type="primary">z552R</name>
    <name evidence="1" type="ORF">ATCV1_z552R</name>
</gene>
<dbReference type="RefSeq" id="YP_001427033.1">
    <property type="nucleotide sequence ID" value="NC_008724.1"/>
</dbReference>
<sequence length="106" mass="12270">MNIQLRVPFAEIRHDLLLDESFQVLFVIIRPRTHRKFAYRDSLTLDVVNTRARKHARGSLLDVSLEPPIPRGHWEHRLVVNEALHIVYDILGVVSRNVSAKSCSYS</sequence>
<dbReference type="Proteomes" id="UP000202420">
    <property type="component" value="Segment"/>
</dbReference>
<name>A7K9G2_9PHYC</name>
<evidence type="ECO:0000313" key="2">
    <source>
        <dbReference type="Proteomes" id="UP000202420"/>
    </source>
</evidence>
<organism evidence="1 2">
    <name type="scientific">Chlorovirus heliozoae</name>
    <dbReference type="NCBI Taxonomy" id="322019"/>
    <lineage>
        <taxon>Viruses</taxon>
        <taxon>Varidnaviria</taxon>
        <taxon>Bamfordvirae</taxon>
        <taxon>Nucleocytoviricota</taxon>
        <taxon>Megaviricetes</taxon>
        <taxon>Algavirales</taxon>
        <taxon>Phycodnaviridae</taxon>
        <taxon>Chlorovirus</taxon>
    </lineage>
</organism>
<dbReference type="GeneID" id="5470450"/>
<dbReference type="EMBL" id="EF101928">
    <property type="protein sequence ID" value="ABT16686.1"/>
    <property type="molecule type" value="Genomic_DNA"/>
</dbReference>
<protein>
    <submittedName>
        <fullName evidence="1">Uncharacterized protein z552R</fullName>
    </submittedName>
</protein>
<reference evidence="1 2" key="1">
    <citation type="submission" date="2006-09" db="EMBL/GenBank/DDBJ databases">
        <title>Sequence and annotation of the 288-kb ATCV-1 virus that infects an endosymbiotic Chlorella strain of the heliozoon Acanthocystis turfacea.</title>
        <authorList>
            <person name="Fitzgerald L.A."/>
            <person name="Graves M.V."/>
            <person name="Li X."/>
            <person name="Pfitzner A.J.P."/>
            <person name="Hartigan J."/>
            <person name="Van Etten J.L."/>
        </authorList>
    </citation>
    <scope>NUCLEOTIDE SEQUENCE [LARGE SCALE GENOMIC DNA]</scope>
    <source>
        <strain evidence="1 2">ATCV-1</strain>
    </source>
</reference>
<dbReference type="KEGG" id="vg:5470450"/>
<accession>A7K9G2</accession>